<reference evidence="16" key="1">
    <citation type="submission" date="2014-07" db="EMBL/GenBank/DDBJ databases">
        <authorList>
            <person name="Hornung V.Bastian."/>
        </authorList>
    </citation>
    <scope>NUCLEOTIDE SEQUENCE</scope>
    <source>
        <strain evidence="16">PCE-S</strain>
    </source>
</reference>
<comment type="subunit">
    <text evidence="2 12">Monomer.</text>
</comment>
<dbReference type="Pfam" id="PF10458">
    <property type="entry name" value="Val_tRNA-synt_C"/>
    <property type="match status" value="1"/>
</dbReference>
<keyword evidence="4 12" id="KW-0436">Ligase</keyword>
<dbReference type="InterPro" id="IPR002300">
    <property type="entry name" value="aa-tRNA-synth_Ia"/>
</dbReference>
<evidence type="ECO:0000256" key="6">
    <source>
        <dbReference type="ARBA" id="ARBA00022840"/>
    </source>
</evidence>
<dbReference type="Gene3D" id="1.10.730.10">
    <property type="entry name" value="Isoleucyl-tRNA Synthetase, Domain 1"/>
    <property type="match status" value="1"/>
</dbReference>
<dbReference type="FunFam" id="1.10.287.380:FF:000001">
    <property type="entry name" value="Valine--tRNA ligase"/>
    <property type="match status" value="1"/>
</dbReference>
<dbReference type="PANTHER" id="PTHR11946">
    <property type="entry name" value="VALYL-TRNA SYNTHETASES"/>
    <property type="match status" value="1"/>
</dbReference>
<dbReference type="GO" id="GO:0004832">
    <property type="term" value="F:valine-tRNA ligase activity"/>
    <property type="evidence" value="ECO:0007669"/>
    <property type="project" value="UniProtKB-UniRule"/>
</dbReference>
<feature type="domain" description="Valyl-tRNA synthetase tRNA-binding arm" evidence="15">
    <location>
        <begin position="814"/>
        <end position="879"/>
    </location>
</feature>
<dbReference type="Gene3D" id="1.10.287.380">
    <property type="entry name" value="Valyl-tRNA synthetase, C-terminal domain"/>
    <property type="match status" value="1"/>
</dbReference>
<dbReference type="NCBIfam" id="TIGR00422">
    <property type="entry name" value="valS"/>
    <property type="match status" value="1"/>
</dbReference>
<dbReference type="HAMAP" id="MF_02004">
    <property type="entry name" value="Val_tRNA_synth_type1"/>
    <property type="match status" value="1"/>
</dbReference>
<dbReference type="InterPro" id="IPR014729">
    <property type="entry name" value="Rossmann-like_a/b/a_fold"/>
</dbReference>
<dbReference type="NCBIfam" id="NF004349">
    <property type="entry name" value="PRK05729.1"/>
    <property type="match status" value="1"/>
</dbReference>
<comment type="domain">
    <text evidence="12">The C-terminal coiled-coil domain is crucial for aminoacylation activity.</text>
</comment>
<dbReference type="InterPro" id="IPR002303">
    <property type="entry name" value="Valyl-tRNA_ligase"/>
</dbReference>
<keyword evidence="6 12" id="KW-0067">ATP-binding</keyword>
<evidence type="ECO:0000256" key="12">
    <source>
        <dbReference type="HAMAP-Rule" id="MF_02004"/>
    </source>
</evidence>
<dbReference type="GO" id="GO:0005524">
    <property type="term" value="F:ATP binding"/>
    <property type="evidence" value="ECO:0007669"/>
    <property type="project" value="UniProtKB-UniRule"/>
</dbReference>
<comment type="similarity">
    <text evidence="11 12">Belongs to the class-I aminoacyl-tRNA synthetase family. ValS type 1 subfamily.</text>
</comment>
<dbReference type="SUPFAM" id="SSF46589">
    <property type="entry name" value="tRNA-binding arm"/>
    <property type="match status" value="1"/>
</dbReference>
<dbReference type="AlphaFoldDB" id="A0A098B4I1"/>
<dbReference type="CDD" id="cd07962">
    <property type="entry name" value="Anticodon_Ia_Val"/>
    <property type="match status" value="1"/>
</dbReference>
<evidence type="ECO:0000256" key="9">
    <source>
        <dbReference type="ARBA" id="ARBA00023146"/>
    </source>
</evidence>
<proteinExistence type="inferred from homology"/>
<dbReference type="PATRIC" id="fig|49338.4.peg.3669"/>
<dbReference type="InterPro" id="IPR009080">
    <property type="entry name" value="tRNAsynth_Ia_anticodon-bd"/>
</dbReference>
<dbReference type="FunFam" id="3.40.50.620:FF:000032">
    <property type="entry name" value="Valine--tRNA ligase"/>
    <property type="match status" value="1"/>
</dbReference>
<evidence type="ECO:0000256" key="3">
    <source>
        <dbReference type="ARBA" id="ARBA00022490"/>
    </source>
</evidence>
<dbReference type="InterPro" id="IPR033705">
    <property type="entry name" value="Anticodon_Ia_Val"/>
</dbReference>
<dbReference type="SUPFAM" id="SSF52374">
    <property type="entry name" value="Nucleotidylyl transferase"/>
    <property type="match status" value="1"/>
</dbReference>
<evidence type="ECO:0000256" key="4">
    <source>
        <dbReference type="ARBA" id="ARBA00022598"/>
    </source>
</evidence>
<keyword evidence="7 12" id="KW-0648">Protein biosynthesis</keyword>
<comment type="function">
    <text evidence="12">Catalyzes the attachment of valine to tRNA(Val). As ValRS can inadvertently accommodate and process structurally similar amino acids such as threonine, to avoid such errors, it has a 'posttransfer' editing activity that hydrolyzes mischarged Thr-tRNA(Val) in a tRNA-dependent manner.</text>
</comment>
<evidence type="ECO:0000256" key="2">
    <source>
        <dbReference type="ARBA" id="ARBA00011245"/>
    </source>
</evidence>
<name>A0A098B4I1_DESHA</name>
<evidence type="ECO:0000256" key="8">
    <source>
        <dbReference type="ARBA" id="ARBA00023054"/>
    </source>
</evidence>
<dbReference type="SUPFAM" id="SSF50677">
    <property type="entry name" value="ValRS/IleRS/LeuRS editing domain"/>
    <property type="match status" value="1"/>
</dbReference>
<dbReference type="PANTHER" id="PTHR11946:SF93">
    <property type="entry name" value="VALINE--TRNA LIGASE, CHLOROPLASTIC_MITOCHONDRIAL 2"/>
    <property type="match status" value="1"/>
</dbReference>
<dbReference type="FunFam" id="3.90.740.10:FF:000005">
    <property type="entry name" value="Valine--tRNA ligase, mitochondrial"/>
    <property type="match status" value="1"/>
</dbReference>
<comment type="catalytic activity">
    <reaction evidence="10 12">
        <text>tRNA(Val) + L-valine + ATP = L-valyl-tRNA(Val) + AMP + diphosphate</text>
        <dbReference type="Rhea" id="RHEA:10704"/>
        <dbReference type="Rhea" id="RHEA-COMP:9672"/>
        <dbReference type="Rhea" id="RHEA-COMP:9708"/>
        <dbReference type="ChEBI" id="CHEBI:30616"/>
        <dbReference type="ChEBI" id="CHEBI:33019"/>
        <dbReference type="ChEBI" id="CHEBI:57762"/>
        <dbReference type="ChEBI" id="CHEBI:78442"/>
        <dbReference type="ChEBI" id="CHEBI:78537"/>
        <dbReference type="ChEBI" id="CHEBI:456215"/>
        <dbReference type="EC" id="6.1.1.9"/>
    </reaction>
</comment>
<dbReference type="PRINTS" id="PR00986">
    <property type="entry name" value="TRNASYNTHVAL"/>
</dbReference>
<feature type="coiled-coil region" evidence="12">
    <location>
        <begin position="812"/>
        <end position="881"/>
    </location>
</feature>
<sequence>MAEDFKMEKVYDPSQVEGKWYPYWEEKGYFHADVDDAKEPFSIVMPPPNVTGALHLGHAIDSTIQDILTRFKRMQGYNTLWLPGTDHAGIATQAKVEEQLAKEGTNRHALGREKFLDRVWDWKKEYGGRITQQLRRLGASCDWSRERFTMDEGCSEAVREVFVDLYHKGLIYRGNYIVNWCPHCHTTISDIEVEHVDREGHLWHLRYPVKDSDEVLIVATTRPETMLGDTAVAVHPEDERYRHLLGKTIILPLTNREIPIIADDYVDREFGTGAVKITPAHDPNDFEMGLRHQLPSITVMDREAKMNEQAGKYQGMERYAARKEIVKDLEAQGLLVKVDNHQHAVGECYRCSTVVEPMVSKQWFVKMEPLAKPAMEVVREGIMEFVPERFAKIYLGWLENIRDWCISRQLWWGHRIPVWYCEDCGAEICAKEDPETCPECGSKHIVQDPDVLDTWFSSGLWPFSTMGWPEETPELKQFYPTSVLVTGRDIIFFWVARMVFMGLEFMKDVPFQKVMIHGLVLDAQGRKMSKSLGNGVDPLEVIDQYGADTLRFMLITGNTPGNDLRFHPERLEATRNFANKIWNASRFVLLNLQDYEEGPRGQLKLEDRWILSRYEKTAGEVTEALEKFDLGEAARLLYEFIWNEFCDWYIELAKGRLYDKEHPEARHTVQSILLEVLEGTMRLLHPYMPFITEEIWHNLPISGESIMIQSWPKVNGYREDDLEKQMNQIMDVIKAVRNIRAEMNVQPGKKAEIILVAPEKAAFEVLESGRESIRLLAGGSAVDVVSNLEVKPAQAASAVLEGVEVYLPLRGLLDLDKEIARVEKEIAQAQLEQSRLAGKLNNQGFVAKAPEQVVAKEREKLEGINGRIAALRIRLAELKEA</sequence>
<evidence type="ECO:0000256" key="10">
    <source>
        <dbReference type="ARBA" id="ARBA00047552"/>
    </source>
</evidence>
<dbReference type="GO" id="GO:0005829">
    <property type="term" value="C:cytosol"/>
    <property type="evidence" value="ECO:0007669"/>
    <property type="project" value="TreeGrafter"/>
</dbReference>
<evidence type="ECO:0000256" key="1">
    <source>
        <dbReference type="ARBA" id="ARBA00004496"/>
    </source>
</evidence>
<evidence type="ECO:0000313" key="16">
    <source>
        <dbReference type="EMBL" id="CDX03300.1"/>
    </source>
</evidence>
<dbReference type="Gene3D" id="3.40.50.620">
    <property type="entry name" value="HUPs"/>
    <property type="match status" value="2"/>
</dbReference>
<protein>
    <recommendedName>
        <fullName evidence="12">Valine--tRNA ligase</fullName>
        <ecNumber evidence="12">6.1.1.9</ecNumber>
    </recommendedName>
    <alternativeName>
        <fullName evidence="12">Valyl-tRNA synthetase</fullName>
        <shortName evidence="12">ValRS</shortName>
    </alternativeName>
</protein>
<dbReference type="EMBL" id="LK996017">
    <property type="protein sequence ID" value="CDX03300.1"/>
    <property type="molecule type" value="Genomic_DNA"/>
</dbReference>
<dbReference type="GO" id="GO:0002161">
    <property type="term" value="F:aminoacyl-tRNA deacylase activity"/>
    <property type="evidence" value="ECO:0007669"/>
    <property type="project" value="InterPro"/>
</dbReference>
<comment type="subcellular location">
    <subcellularLocation>
        <location evidence="1 12">Cytoplasm</location>
    </subcellularLocation>
</comment>
<dbReference type="CDD" id="cd00817">
    <property type="entry name" value="ValRS_core"/>
    <property type="match status" value="1"/>
</dbReference>
<evidence type="ECO:0000259" key="15">
    <source>
        <dbReference type="Pfam" id="PF10458"/>
    </source>
</evidence>
<dbReference type="InterPro" id="IPR001412">
    <property type="entry name" value="aa-tRNA-synth_I_CS"/>
</dbReference>
<gene>
    <name evidence="12" type="primary">valS</name>
    <name evidence="16" type="ORF">DPCES_3414</name>
</gene>
<feature type="domain" description="Methionyl/Valyl/Leucyl/Isoleucyl-tRNA synthetase anticodon-binding" evidence="14">
    <location>
        <begin position="607"/>
        <end position="754"/>
    </location>
</feature>
<accession>A0A098B4I1</accession>
<dbReference type="EC" id="6.1.1.9" evidence="12"/>
<organism evidence="16">
    <name type="scientific">Desulfitobacterium hafniense</name>
    <name type="common">Desulfitobacterium frappieri</name>
    <dbReference type="NCBI Taxonomy" id="49338"/>
    <lineage>
        <taxon>Bacteria</taxon>
        <taxon>Bacillati</taxon>
        <taxon>Bacillota</taxon>
        <taxon>Clostridia</taxon>
        <taxon>Eubacteriales</taxon>
        <taxon>Desulfitobacteriaceae</taxon>
        <taxon>Desulfitobacterium</taxon>
    </lineage>
</organism>
<feature type="short sequence motif" description="'HIGH' region" evidence="12">
    <location>
        <begin position="48"/>
        <end position="58"/>
    </location>
</feature>
<dbReference type="InterPro" id="IPR037118">
    <property type="entry name" value="Val-tRNA_synth_C_sf"/>
</dbReference>
<keyword evidence="8 12" id="KW-0175">Coiled coil</keyword>
<dbReference type="FunFam" id="1.10.730.10:FF:000014">
    <property type="entry name" value="Valine--tRNA ligase"/>
    <property type="match status" value="1"/>
</dbReference>
<dbReference type="InterPro" id="IPR013155">
    <property type="entry name" value="M/V/L/I-tRNA-synth_anticd-bd"/>
</dbReference>
<feature type="binding site" evidence="12">
    <location>
        <position position="530"/>
    </location>
    <ligand>
        <name>ATP</name>
        <dbReference type="ChEBI" id="CHEBI:30616"/>
    </ligand>
</feature>
<feature type="domain" description="Aminoacyl-tRNA synthetase class Ia" evidence="13">
    <location>
        <begin position="19"/>
        <end position="566"/>
    </location>
</feature>
<feature type="short sequence motif" description="'KMSKS' region" evidence="12">
    <location>
        <begin position="527"/>
        <end position="531"/>
    </location>
</feature>
<keyword evidence="9 12" id="KW-0030">Aminoacyl-tRNA synthetase</keyword>
<dbReference type="Pfam" id="PF08264">
    <property type="entry name" value="Anticodon_1"/>
    <property type="match status" value="1"/>
</dbReference>
<evidence type="ECO:0000256" key="7">
    <source>
        <dbReference type="ARBA" id="ARBA00022917"/>
    </source>
</evidence>
<evidence type="ECO:0000256" key="11">
    <source>
        <dbReference type="ARBA" id="ARBA00060830"/>
    </source>
</evidence>
<dbReference type="FunFam" id="3.40.50.620:FF:000098">
    <property type="entry name" value="Valine--tRNA ligase"/>
    <property type="match status" value="1"/>
</dbReference>
<evidence type="ECO:0000259" key="13">
    <source>
        <dbReference type="Pfam" id="PF00133"/>
    </source>
</evidence>
<evidence type="ECO:0000256" key="5">
    <source>
        <dbReference type="ARBA" id="ARBA00022741"/>
    </source>
</evidence>
<dbReference type="Pfam" id="PF00133">
    <property type="entry name" value="tRNA-synt_1"/>
    <property type="match status" value="1"/>
</dbReference>
<dbReference type="PROSITE" id="PS00178">
    <property type="entry name" value="AA_TRNA_LIGASE_I"/>
    <property type="match status" value="1"/>
</dbReference>
<dbReference type="SUPFAM" id="SSF47323">
    <property type="entry name" value="Anticodon-binding domain of a subclass of class I aminoacyl-tRNA synthetases"/>
    <property type="match status" value="1"/>
</dbReference>
<dbReference type="InterPro" id="IPR019499">
    <property type="entry name" value="Val-tRNA_synth_tRNA-bd"/>
</dbReference>
<dbReference type="RefSeq" id="WP_144678149.1">
    <property type="nucleotide sequence ID" value="NZ_JAYFNZ010000001.1"/>
</dbReference>
<keyword evidence="3 12" id="KW-0963">Cytoplasm</keyword>
<keyword evidence="5 12" id="KW-0547">Nucleotide-binding</keyword>
<dbReference type="InterPro" id="IPR009008">
    <property type="entry name" value="Val/Leu/Ile-tRNA-synth_edit"/>
</dbReference>
<dbReference type="GO" id="GO:0006438">
    <property type="term" value="P:valyl-tRNA aminoacylation"/>
    <property type="evidence" value="ECO:0007669"/>
    <property type="project" value="UniProtKB-UniRule"/>
</dbReference>
<evidence type="ECO:0000259" key="14">
    <source>
        <dbReference type="Pfam" id="PF08264"/>
    </source>
</evidence>
<comment type="domain">
    <text evidence="12">ValRS has two distinct active sites: one for aminoacylation and one for editing. The misactivated threonine is translocated from the active site to the editing site.</text>
</comment>
<dbReference type="InterPro" id="IPR010978">
    <property type="entry name" value="tRNA-bd_arm"/>
</dbReference>